<organism evidence="2 3">
    <name type="scientific">Phytophthora cactorum</name>
    <dbReference type="NCBI Taxonomy" id="29920"/>
    <lineage>
        <taxon>Eukaryota</taxon>
        <taxon>Sar</taxon>
        <taxon>Stramenopiles</taxon>
        <taxon>Oomycota</taxon>
        <taxon>Peronosporomycetes</taxon>
        <taxon>Peronosporales</taxon>
        <taxon>Peronosporaceae</taxon>
        <taxon>Phytophthora</taxon>
    </lineage>
</organism>
<gene>
    <name evidence="2" type="ORF">PC117_g23952</name>
</gene>
<proteinExistence type="predicted"/>
<evidence type="ECO:0000256" key="1">
    <source>
        <dbReference type="SAM" id="MobiDB-lite"/>
    </source>
</evidence>
<protein>
    <submittedName>
        <fullName evidence="2">Uncharacterized protein</fullName>
    </submittedName>
</protein>
<sequence>MFERVSKWLLNNDRPGADADRRRTVVGDGHRQWGEHRGGIPPRRTTADKTAVEETTHEKDIAVETAHEKTNAKRPRPRRSGTMRSGTREPSSRGFTAQGTTAGEIETTDK</sequence>
<feature type="region of interest" description="Disordered" evidence="1">
    <location>
        <begin position="1"/>
        <end position="110"/>
    </location>
</feature>
<feature type="compositionally biased region" description="Basic residues" evidence="1">
    <location>
        <begin position="72"/>
        <end position="81"/>
    </location>
</feature>
<evidence type="ECO:0000313" key="2">
    <source>
        <dbReference type="EMBL" id="KAG2892708.1"/>
    </source>
</evidence>
<reference evidence="2" key="1">
    <citation type="submission" date="2018-10" db="EMBL/GenBank/DDBJ databases">
        <title>Effector identification in a new, highly contiguous assembly of the strawberry crown rot pathogen Phytophthora cactorum.</title>
        <authorList>
            <person name="Armitage A.D."/>
            <person name="Nellist C.F."/>
            <person name="Bates H."/>
            <person name="Vickerstaff R.J."/>
            <person name="Harrison R.J."/>
        </authorList>
    </citation>
    <scope>NUCLEOTIDE SEQUENCE</scope>
    <source>
        <strain evidence="2">4040</strain>
    </source>
</reference>
<evidence type="ECO:0000313" key="3">
    <source>
        <dbReference type="Proteomes" id="UP000736787"/>
    </source>
</evidence>
<dbReference type="EMBL" id="RCMK01001521">
    <property type="protein sequence ID" value="KAG2892708.1"/>
    <property type="molecule type" value="Genomic_DNA"/>
</dbReference>
<accession>A0A8T1B2M2</accession>
<dbReference type="Proteomes" id="UP000736787">
    <property type="component" value="Unassembled WGS sequence"/>
</dbReference>
<feature type="compositionally biased region" description="Polar residues" evidence="1">
    <location>
        <begin position="92"/>
        <end position="101"/>
    </location>
</feature>
<comment type="caution">
    <text evidence="2">The sequence shown here is derived from an EMBL/GenBank/DDBJ whole genome shotgun (WGS) entry which is preliminary data.</text>
</comment>
<feature type="compositionally biased region" description="Basic and acidic residues" evidence="1">
    <location>
        <begin position="45"/>
        <end position="71"/>
    </location>
</feature>
<feature type="compositionally biased region" description="Basic and acidic residues" evidence="1">
    <location>
        <begin position="15"/>
        <end position="38"/>
    </location>
</feature>
<name>A0A8T1B2M2_9STRA</name>
<dbReference type="AlphaFoldDB" id="A0A8T1B2M2"/>